<organism evidence="5 6">
    <name type="scientific">Aureobasidium subglaciale (strain EXF-2481)</name>
    <name type="common">Aureobasidium pullulans var. subglaciale</name>
    <dbReference type="NCBI Taxonomy" id="1043005"/>
    <lineage>
        <taxon>Eukaryota</taxon>
        <taxon>Fungi</taxon>
        <taxon>Dikarya</taxon>
        <taxon>Ascomycota</taxon>
        <taxon>Pezizomycotina</taxon>
        <taxon>Dothideomycetes</taxon>
        <taxon>Dothideomycetidae</taxon>
        <taxon>Dothideales</taxon>
        <taxon>Saccotheciaceae</taxon>
        <taxon>Aureobasidium</taxon>
    </lineage>
</organism>
<name>A0A074Z477_AURSE</name>
<dbReference type="PANTHER" id="PTHR48407:SF1">
    <property type="entry name" value="CRANIOFACIAL DEVELOPMENT PROTEIN 1"/>
    <property type="match status" value="1"/>
</dbReference>
<evidence type="ECO:0000259" key="4">
    <source>
        <dbReference type="PROSITE" id="PS51279"/>
    </source>
</evidence>
<dbReference type="EMBL" id="KL584764">
    <property type="protein sequence ID" value="KEQ93806.1"/>
    <property type="molecule type" value="Genomic_DNA"/>
</dbReference>
<dbReference type="Proteomes" id="UP000030641">
    <property type="component" value="Unassembled WGS sequence"/>
</dbReference>
<keyword evidence="6" id="KW-1185">Reference proteome</keyword>
<dbReference type="InParanoid" id="A0A074Z477"/>
<dbReference type="AlphaFoldDB" id="A0A074Z477"/>
<dbReference type="STRING" id="1043005.A0A074Z477"/>
<feature type="region of interest" description="Disordered" evidence="3">
    <location>
        <begin position="131"/>
        <end position="260"/>
    </location>
</feature>
<feature type="compositionally biased region" description="Basic and acidic residues" evidence="3">
    <location>
        <begin position="101"/>
        <end position="111"/>
    </location>
</feature>
<feature type="compositionally biased region" description="Basic and acidic residues" evidence="3">
    <location>
        <begin position="187"/>
        <end position="199"/>
    </location>
</feature>
<dbReference type="OrthoDB" id="445677at2759"/>
<proteinExistence type="inferred from homology"/>
<dbReference type="OMA" id="LDWAAYV"/>
<dbReference type="Pfam" id="PF07572">
    <property type="entry name" value="BCNT"/>
    <property type="match status" value="1"/>
</dbReference>
<feature type="compositionally biased region" description="Basic and acidic residues" evidence="3">
    <location>
        <begin position="138"/>
        <end position="147"/>
    </location>
</feature>
<feature type="region of interest" description="Disordered" evidence="3">
    <location>
        <begin position="1"/>
        <end position="111"/>
    </location>
</feature>
<dbReference type="RefSeq" id="XP_013342330.1">
    <property type="nucleotide sequence ID" value="XM_013486876.1"/>
</dbReference>
<dbReference type="PANTHER" id="PTHR48407">
    <property type="entry name" value="CRANIOFACIAL DEVELOPMENT PROTEIN 1"/>
    <property type="match status" value="1"/>
</dbReference>
<sequence length="343" mass="38670">MPDEDKLPIDQDEEYKSSEDEDFNPEAVDAPQDEDLSSSEDEAPQAKKAPKKRKKAQTDVEELDSGDEATITELRRSKKRKAHDDEDSGGEGGLIKTRAQRKLEMQERQEYQRANVEDVTVDVDALWASMTAKPIGRPSREQPKPEQDAIQQNSAPEKAEARTTQGVEDGEGMITIKRSYDFAGQKVTEEKRVHKDSAEAKLFLANNDPAKQSKPRSPSPKDDQPTLRRPLRRASKFEPNPTGEVRGLPPERQRLRTPSRADVLALQNRLEEEAKKGKAVKLNTVQKSAIDWATHVDQEGLKDELDEYGRSKQGYIGKMDFLRGVHGKKEEEERKARMAQSSA</sequence>
<dbReference type="HOGENOM" id="CLU_062474_0_0_1"/>
<dbReference type="FunCoup" id="A0A074Z477">
    <property type="interactions" value="445"/>
</dbReference>
<evidence type="ECO:0000256" key="3">
    <source>
        <dbReference type="SAM" id="MobiDB-lite"/>
    </source>
</evidence>
<evidence type="ECO:0000256" key="1">
    <source>
        <dbReference type="ARBA" id="ARBA00010465"/>
    </source>
</evidence>
<dbReference type="GeneID" id="25366900"/>
<dbReference type="PROSITE" id="PS51279">
    <property type="entry name" value="BCNT_C"/>
    <property type="match status" value="1"/>
</dbReference>
<feature type="compositionally biased region" description="Basic and acidic residues" evidence="3">
    <location>
        <begin position="1"/>
        <end position="18"/>
    </location>
</feature>
<feature type="compositionally biased region" description="Acidic residues" evidence="3">
    <location>
        <begin position="31"/>
        <end position="43"/>
    </location>
</feature>
<evidence type="ECO:0000313" key="6">
    <source>
        <dbReference type="Proteomes" id="UP000030641"/>
    </source>
</evidence>
<evidence type="ECO:0000256" key="2">
    <source>
        <dbReference type="ARBA" id="ARBA00019138"/>
    </source>
</evidence>
<dbReference type="InterPro" id="IPR011421">
    <property type="entry name" value="BCNT-C"/>
</dbReference>
<dbReference type="GO" id="GO:0000812">
    <property type="term" value="C:Swr1 complex"/>
    <property type="evidence" value="ECO:0007669"/>
    <property type="project" value="TreeGrafter"/>
</dbReference>
<reference evidence="5 6" key="1">
    <citation type="journal article" date="2014" name="BMC Genomics">
        <title>Genome sequencing of four Aureobasidium pullulans varieties: biotechnological potential, stress tolerance, and description of new species.</title>
        <authorList>
            <person name="Gostin Ar C."/>
            <person name="Ohm R.A."/>
            <person name="Kogej T."/>
            <person name="Sonjak S."/>
            <person name="Turk M."/>
            <person name="Zajc J."/>
            <person name="Zalar P."/>
            <person name="Grube M."/>
            <person name="Sun H."/>
            <person name="Han J."/>
            <person name="Sharma A."/>
            <person name="Chiniquy J."/>
            <person name="Ngan C.Y."/>
            <person name="Lipzen A."/>
            <person name="Barry K."/>
            <person name="Grigoriev I.V."/>
            <person name="Gunde-Cimerman N."/>
        </authorList>
    </citation>
    <scope>NUCLEOTIDE SEQUENCE [LARGE SCALE GENOMIC DNA]</scope>
    <source>
        <strain evidence="5 6">EXF-2481</strain>
    </source>
</reference>
<accession>A0A074Z477</accession>
<dbReference type="InterPro" id="IPR027124">
    <property type="entry name" value="Swc5/CFDP1/2"/>
</dbReference>
<feature type="domain" description="BCNT-C" evidence="4">
    <location>
        <begin position="264"/>
        <end position="343"/>
    </location>
</feature>
<gene>
    <name evidence="5" type="ORF">AUEXF2481DRAFT_41540</name>
</gene>
<evidence type="ECO:0000313" key="5">
    <source>
        <dbReference type="EMBL" id="KEQ93806.1"/>
    </source>
</evidence>
<comment type="similarity">
    <text evidence="1">Belongs to the SWC5 family.</text>
</comment>
<protein>
    <recommendedName>
        <fullName evidence="2">SWR1-complex protein 5</fullName>
    </recommendedName>
</protein>